<dbReference type="EMBL" id="CAADRA010005245">
    <property type="protein sequence ID" value="VFT87563.1"/>
    <property type="molecule type" value="Genomic_DNA"/>
</dbReference>
<dbReference type="Proteomes" id="UP000332933">
    <property type="component" value="Unassembled WGS sequence"/>
</dbReference>
<evidence type="ECO:0000313" key="2">
    <source>
        <dbReference type="EMBL" id="VFT87563.1"/>
    </source>
</evidence>
<dbReference type="EMBL" id="VJMH01005224">
    <property type="protein sequence ID" value="KAF0698693.1"/>
    <property type="molecule type" value="Genomic_DNA"/>
</dbReference>
<reference evidence="2 3" key="1">
    <citation type="submission" date="2019-03" db="EMBL/GenBank/DDBJ databases">
        <authorList>
            <person name="Gaulin E."/>
            <person name="Dumas B."/>
        </authorList>
    </citation>
    <scope>NUCLEOTIDE SEQUENCE [LARGE SCALE GENOMIC DNA]</scope>
    <source>
        <strain evidence="2">CBS 568.67</strain>
    </source>
</reference>
<dbReference type="AlphaFoldDB" id="A0A485KR27"/>
<organism evidence="2 3">
    <name type="scientific">Aphanomyces stellatus</name>
    <dbReference type="NCBI Taxonomy" id="120398"/>
    <lineage>
        <taxon>Eukaryota</taxon>
        <taxon>Sar</taxon>
        <taxon>Stramenopiles</taxon>
        <taxon>Oomycota</taxon>
        <taxon>Saprolegniomycetes</taxon>
        <taxon>Saprolegniales</taxon>
        <taxon>Verrucalvaceae</taxon>
        <taxon>Aphanomyces</taxon>
    </lineage>
</organism>
<evidence type="ECO:0000313" key="3">
    <source>
        <dbReference type="Proteomes" id="UP000332933"/>
    </source>
</evidence>
<keyword evidence="3" id="KW-1185">Reference proteome</keyword>
<protein>
    <submittedName>
        <fullName evidence="2">Aste57867_10693 protein</fullName>
    </submittedName>
</protein>
<sequence>MQKLMDIAVANDLVASRAALEAMTDAALLLAVFDAAFDILLHHNPEGNINSKNAPTCVRPHAWPPTLATPASMSGAHTRGRRVSGAASRPIGAFHPTCRAKRCDCGCIVASPSTTLCPFQDISPHVTQDGIVKMPAIQVLGRLSALRDESVFLHRLVPSEGVLIQLPEAKLLAVFAQTWAIWRVRPAAQPTPQGGPTDPFHAMKRVCQLG</sequence>
<reference evidence="1" key="2">
    <citation type="submission" date="2019-06" db="EMBL/GenBank/DDBJ databases">
        <title>Genomics analysis of Aphanomyces spp. identifies a new class of oomycete effector associated with host adaptation.</title>
        <authorList>
            <person name="Gaulin E."/>
        </authorList>
    </citation>
    <scope>NUCLEOTIDE SEQUENCE</scope>
    <source>
        <strain evidence="1">CBS 578.67</strain>
    </source>
</reference>
<evidence type="ECO:0000313" key="1">
    <source>
        <dbReference type="EMBL" id="KAF0698693.1"/>
    </source>
</evidence>
<gene>
    <name evidence="2" type="primary">Aste57867_10693</name>
    <name evidence="1" type="ORF">As57867_010653</name>
    <name evidence="2" type="ORF">ASTE57867_10693</name>
</gene>
<accession>A0A485KR27</accession>
<name>A0A485KR27_9STRA</name>
<proteinExistence type="predicted"/>